<gene>
    <name evidence="16" type="ORF">SAMN02745674_00467</name>
</gene>
<evidence type="ECO:0000256" key="5">
    <source>
        <dbReference type="ARBA" id="ARBA00022801"/>
    </source>
</evidence>
<evidence type="ECO:0000256" key="4">
    <source>
        <dbReference type="ARBA" id="ARBA00022670"/>
    </source>
</evidence>
<dbReference type="PRINTS" id="PR00723">
    <property type="entry name" value="SUBTILISIN"/>
</dbReference>
<dbReference type="InterPro" id="IPR015500">
    <property type="entry name" value="Peptidase_S8_subtilisin-rel"/>
</dbReference>
<dbReference type="PROSITE" id="PS00137">
    <property type="entry name" value="SUBTILASE_HIS"/>
    <property type="match status" value="1"/>
</dbReference>
<dbReference type="STRING" id="1122188.SAMN02745674_00467"/>
<dbReference type="Proteomes" id="UP000190061">
    <property type="component" value="Unassembled WGS sequence"/>
</dbReference>
<keyword evidence="17" id="KW-1185">Reference proteome</keyword>
<dbReference type="SUPFAM" id="SSF89260">
    <property type="entry name" value="Collagen-binding domain"/>
    <property type="match status" value="1"/>
</dbReference>
<feature type="active site" description="Charge relay system" evidence="8 9">
    <location>
        <position position="157"/>
    </location>
</feature>
<evidence type="ECO:0000259" key="15">
    <source>
        <dbReference type="Pfam" id="PF05922"/>
    </source>
</evidence>
<evidence type="ECO:0000259" key="13">
    <source>
        <dbReference type="Pfam" id="PF00082"/>
    </source>
</evidence>
<evidence type="ECO:0000256" key="11">
    <source>
        <dbReference type="SAM" id="MobiDB-lite"/>
    </source>
</evidence>
<organism evidence="16 17">
    <name type="scientific">Lysobacter spongiicola DSM 21749</name>
    <dbReference type="NCBI Taxonomy" id="1122188"/>
    <lineage>
        <taxon>Bacteria</taxon>
        <taxon>Pseudomonadati</taxon>
        <taxon>Pseudomonadota</taxon>
        <taxon>Gammaproteobacteria</taxon>
        <taxon>Lysobacterales</taxon>
        <taxon>Lysobacteraceae</taxon>
        <taxon>Novilysobacter</taxon>
    </lineage>
</organism>
<keyword evidence="7" id="KW-0865">Zymogen</keyword>
<evidence type="ECO:0000256" key="7">
    <source>
        <dbReference type="ARBA" id="ARBA00023145"/>
    </source>
</evidence>
<dbReference type="PROSITE" id="PS51892">
    <property type="entry name" value="SUBTILASE"/>
    <property type="match status" value="1"/>
</dbReference>
<proteinExistence type="inferred from homology"/>
<dbReference type="Gene3D" id="2.60.120.380">
    <property type="match status" value="2"/>
</dbReference>
<feature type="region of interest" description="Disordered" evidence="11">
    <location>
        <begin position="390"/>
        <end position="429"/>
    </location>
</feature>
<evidence type="ECO:0000256" key="1">
    <source>
        <dbReference type="ARBA" id="ARBA00004613"/>
    </source>
</evidence>
<dbReference type="SUPFAM" id="SSF52743">
    <property type="entry name" value="Subtilisin-like"/>
    <property type="match status" value="1"/>
</dbReference>
<dbReference type="GO" id="GO:0004252">
    <property type="term" value="F:serine-type endopeptidase activity"/>
    <property type="evidence" value="ECO:0007669"/>
    <property type="project" value="UniProtKB-UniRule"/>
</dbReference>
<dbReference type="Pfam" id="PF04151">
    <property type="entry name" value="PPC"/>
    <property type="match status" value="1"/>
</dbReference>
<dbReference type="Pfam" id="PF00082">
    <property type="entry name" value="Peptidase_S8"/>
    <property type="match status" value="1"/>
</dbReference>
<evidence type="ECO:0000256" key="12">
    <source>
        <dbReference type="SAM" id="SignalP"/>
    </source>
</evidence>
<dbReference type="PANTHER" id="PTHR43806:SF11">
    <property type="entry name" value="CEREVISIN-RELATED"/>
    <property type="match status" value="1"/>
</dbReference>
<dbReference type="GO" id="GO:0006508">
    <property type="term" value="P:proteolysis"/>
    <property type="evidence" value="ECO:0007669"/>
    <property type="project" value="UniProtKB-KW"/>
</dbReference>
<dbReference type="PROSITE" id="PS00138">
    <property type="entry name" value="SUBTILASE_SER"/>
    <property type="match status" value="1"/>
</dbReference>
<evidence type="ECO:0000256" key="8">
    <source>
        <dbReference type="PIRSR" id="PIRSR615500-1"/>
    </source>
</evidence>
<evidence type="ECO:0000259" key="14">
    <source>
        <dbReference type="Pfam" id="PF04151"/>
    </source>
</evidence>
<sequence length="627" mass="64153">MNFKTSILAASIGAVVTLGTVAGSASAAELRFVKKPIEGQYIVVLKDEVASLASEQSAQPRVADVARAVSQSHRAQLVTTFQHALRGFVVRADDRALAKLLADDRIAYVEEDGVVSISATQTNPTWGLDRSDQRNRPLDNRYNYDTTASSVHAYIIDTGILAGHNDFGGRVGNGYTAINDGRGTEDCNGHGTHVAGTVAGSTYGIAKAARLHAIRVLDCAGSGSNSGVIAGVDWVTSNHVKPAVANMSLGGGASSALDSAVSASINAGVTYAVAAGNSNDNACNYSPARVGAALTVGSTTSTDARSSFSSYGSCLDIFAPGSSITSAWNTSNSATNTISGTSMASPHVAGAAALYLAANPSASPSQVNSAVVSNATSGVVGGPGSGSPNRLLYTIFDGGGGDPDPDPDPDPDQLQDGVPVPNLSGASGSERRFTMTVPAGQSSLVFNTSGGSGDADLYVRFGAAPTTSTYDCRPYQNGNSESCSFNSPQAGTWHVMLRGYSTYSGVSLVGDYSGGGGGGGGGGDAPCTDCTAYEGTLSGNGDADIQPEGNYYQSGAGAQQGWLQGPSGTDFDLELYRWSGSSWSRVAQSAGSSSEEQISYNGSAGYYYWRVVSYTGSGNYDLWLKTP</sequence>
<name>A0A1T4MKU2_9GAMM</name>
<feature type="domain" description="Peptidase C-terminal archaeal/bacterial" evidence="14">
    <location>
        <begin position="432"/>
        <end position="499"/>
    </location>
</feature>
<evidence type="ECO:0000313" key="16">
    <source>
        <dbReference type="EMBL" id="SJZ67477.1"/>
    </source>
</evidence>
<dbReference type="PANTHER" id="PTHR43806">
    <property type="entry name" value="PEPTIDASE S8"/>
    <property type="match status" value="1"/>
</dbReference>
<feature type="compositionally biased region" description="Acidic residues" evidence="11">
    <location>
        <begin position="403"/>
        <end position="413"/>
    </location>
</feature>
<keyword evidence="6 9" id="KW-0720">Serine protease</keyword>
<feature type="active site" description="Charge relay system" evidence="8 9">
    <location>
        <position position="342"/>
    </location>
</feature>
<evidence type="ECO:0000256" key="9">
    <source>
        <dbReference type="PROSITE-ProRule" id="PRU01240"/>
    </source>
</evidence>
<dbReference type="InterPro" id="IPR023828">
    <property type="entry name" value="Peptidase_S8_Ser-AS"/>
</dbReference>
<dbReference type="AlphaFoldDB" id="A0A1T4MKU2"/>
<evidence type="ECO:0000256" key="3">
    <source>
        <dbReference type="ARBA" id="ARBA00022525"/>
    </source>
</evidence>
<dbReference type="InterPro" id="IPR034193">
    <property type="entry name" value="PCSK9_ProteinaseK-like"/>
</dbReference>
<feature type="signal peptide" evidence="12">
    <location>
        <begin position="1"/>
        <end position="27"/>
    </location>
</feature>
<dbReference type="SUPFAM" id="SSF54897">
    <property type="entry name" value="Protease propeptides/inhibitors"/>
    <property type="match status" value="1"/>
</dbReference>
<dbReference type="FunFam" id="2.60.120.380:FF:000013">
    <property type="entry name" value="Alkaline serine protease"/>
    <property type="match status" value="1"/>
</dbReference>
<dbReference type="Pfam" id="PF05922">
    <property type="entry name" value="Inhibitor_I9"/>
    <property type="match status" value="1"/>
</dbReference>
<keyword evidence="3" id="KW-0964">Secreted</keyword>
<dbReference type="InterPro" id="IPR010259">
    <property type="entry name" value="S8pro/Inhibitor_I9"/>
</dbReference>
<dbReference type="InterPro" id="IPR000209">
    <property type="entry name" value="Peptidase_S8/S53_dom"/>
</dbReference>
<keyword evidence="4 9" id="KW-0645">Protease</keyword>
<dbReference type="PROSITE" id="PS00136">
    <property type="entry name" value="SUBTILASE_ASP"/>
    <property type="match status" value="1"/>
</dbReference>
<feature type="domain" description="Inhibitor I9" evidence="15">
    <location>
        <begin position="40"/>
        <end position="117"/>
    </location>
</feature>
<dbReference type="EMBL" id="FUXP01000001">
    <property type="protein sequence ID" value="SJZ67477.1"/>
    <property type="molecule type" value="Genomic_DNA"/>
</dbReference>
<evidence type="ECO:0000256" key="2">
    <source>
        <dbReference type="ARBA" id="ARBA00011073"/>
    </source>
</evidence>
<feature type="domain" description="Peptidase S8/S53" evidence="13">
    <location>
        <begin position="155"/>
        <end position="378"/>
    </location>
</feature>
<keyword evidence="12" id="KW-0732">Signal</keyword>
<dbReference type="InterPro" id="IPR023827">
    <property type="entry name" value="Peptidase_S8_Asp-AS"/>
</dbReference>
<comment type="subcellular location">
    <subcellularLocation>
        <location evidence="1">Secreted</location>
    </subcellularLocation>
</comment>
<feature type="active site" description="Charge relay system" evidence="8 9">
    <location>
        <position position="190"/>
    </location>
</feature>
<protein>
    <submittedName>
        <fullName evidence="16">Serine protease</fullName>
    </submittedName>
</protein>
<dbReference type="GO" id="GO:0005615">
    <property type="term" value="C:extracellular space"/>
    <property type="evidence" value="ECO:0007669"/>
    <property type="project" value="TreeGrafter"/>
</dbReference>
<dbReference type="InterPro" id="IPR022398">
    <property type="entry name" value="Peptidase_S8_His-AS"/>
</dbReference>
<dbReference type="InterPro" id="IPR037045">
    <property type="entry name" value="S8pro/Inhibitor_I9_sf"/>
</dbReference>
<comment type="similarity">
    <text evidence="2 9 10">Belongs to the peptidase S8 family.</text>
</comment>
<dbReference type="FunFam" id="3.40.50.200:FF:000014">
    <property type="entry name" value="Proteinase K"/>
    <property type="match status" value="1"/>
</dbReference>
<dbReference type="CDD" id="cd04077">
    <property type="entry name" value="Peptidases_S8_PCSK9_ProteinaseK_like"/>
    <property type="match status" value="1"/>
</dbReference>
<evidence type="ECO:0000256" key="6">
    <source>
        <dbReference type="ARBA" id="ARBA00022825"/>
    </source>
</evidence>
<evidence type="ECO:0000313" key="17">
    <source>
        <dbReference type="Proteomes" id="UP000190061"/>
    </source>
</evidence>
<dbReference type="Gene3D" id="3.30.70.80">
    <property type="entry name" value="Peptidase S8 propeptide/proteinase inhibitor I9"/>
    <property type="match status" value="1"/>
</dbReference>
<evidence type="ECO:0000256" key="10">
    <source>
        <dbReference type="RuleBase" id="RU003355"/>
    </source>
</evidence>
<keyword evidence="5 9" id="KW-0378">Hydrolase</keyword>
<dbReference type="InterPro" id="IPR036852">
    <property type="entry name" value="Peptidase_S8/S53_dom_sf"/>
</dbReference>
<feature type="chain" id="PRO_5010525525" evidence="12">
    <location>
        <begin position="28"/>
        <end position="627"/>
    </location>
</feature>
<dbReference type="Gene3D" id="3.40.50.200">
    <property type="entry name" value="Peptidase S8/S53 domain"/>
    <property type="match status" value="1"/>
</dbReference>
<dbReference type="InterPro" id="IPR050131">
    <property type="entry name" value="Peptidase_S8_subtilisin-like"/>
</dbReference>
<dbReference type="InterPro" id="IPR007280">
    <property type="entry name" value="Peptidase_C_arc/bac"/>
</dbReference>
<dbReference type="RefSeq" id="WP_200809174.1">
    <property type="nucleotide sequence ID" value="NZ_FUXP01000001.1"/>
</dbReference>
<reference evidence="16 17" key="1">
    <citation type="submission" date="2017-02" db="EMBL/GenBank/DDBJ databases">
        <authorList>
            <person name="Peterson S.W."/>
        </authorList>
    </citation>
    <scope>NUCLEOTIDE SEQUENCE [LARGE SCALE GENOMIC DNA]</scope>
    <source>
        <strain evidence="16 17">DSM 21749</strain>
    </source>
</reference>
<accession>A0A1T4MKU2</accession>